<proteinExistence type="predicted"/>
<protein>
    <submittedName>
        <fullName evidence="2">Uncharacterized protein</fullName>
    </submittedName>
</protein>
<evidence type="ECO:0000313" key="3">
    <source>
        <dbReference type="Proteomes" id="UP000489600"/>
    </source>
</evidence>
<feature type="compositionally biased region" description="Polar residues" evidence="1">
    <location>
        <begin position="46"/>
        <end position="58"/>
    </location>
</feature>
<feature type="compositionally biased region" description="Basic and acidic residues" evidence="1">
    <location>
        <begin position="72"/>
        <end position="85"/>
    </location>
</feature>
<evidence type="ECO:0000313" key="2">
    <source>
        <dbReference type="EMBL" id="VVB01172.1"/>
    </source>
</evidence>
<feature type="compositionally biased region" description="Basic and acidic residues" evidence="1">
    <location>
        <begin position="118"/>
        <end position="133"/>
    </location>
</feature>
<feature type="region of interest" description="Disordered" evidence="1">
    <location>
        <begin position="18"/>
        <end position="133"/>
    </location>
</feature>
<accession>A0A565BHR0</accession>
<name>A0A565BHR0_9BRAS</name>
<dbReference type="Proteomes" id="UP000489600">
    <property type="component" value="Unassembled WGS sequence"/>
</dbReference>
<dbReference type="EMBL" id="CABITT030000004">
    <property type="protein sequence ID" value="VVB01172.1"/>
    <property type="molecule type" value="Genomic_DNA"/>
</dbReference>
<sequence length="133" mass="14904">MDSTQPWKKLAAEYIREAKAAPASRWRTKQSGGQSQKILHREKTGSKSNHGSGDTSSGAEPEPPQPTVPRTLTRDNKTKTRDKPNQKRKQAYKKPKRSMPALSEPPTIGQSKIACLSSREDNRTWRLGEPILK</sequence>
<feature type="compositionally biased region" description="Basic residues" evidence="1">
    <location>
        <begin position="86"/>
        <end position="97"/>
    </location>
</feature>
<organism evidence="2 3">
    <name type="scientific">Arabis nemorensis</name>
    <dbReference type="NCBI Taxonomy" id="586526"/>
    <lineage>
        <taxon>Eukaryota</taxon>
        <taxon>Viridiplantae</taxon>
        <taxon>Streptophyta</taxon>
        <taxon>Embryophyta</taxon>
        <taxon>Tracheophyta</taxon>
        <taxon>Spermatophyta</taxon>
        <taxon>Magnoliopsida</taxon>
        <taxon>eudicotyledons</taxon>
        <taxon>Gunneridae</taxon>
        <taxon>Pentapetalae</taxon>
        <taxon>rosids</taxon>
        <taxon>malvids</taxon>
        <taxon>Brassicales</taxon>
        <taxon>Brassicaceae</taxon>
        <taxon>Arabideae</taxon>
        <taxon>Arabis</taxon>
    </lineage>
</organism>
<reference evidence="2" key="1">
    <citation type="submission" date="2019-07" db="EMBL/GenBank/DDBJ databases">
        <authorList>
            <person name="Dittberner H."/>
        </authorList>
    </citation>
    <scope>NUCLEOTIDE SEQUENCE [LARGE SCALE GENOMIC DNA]</scope>
</reference>
<evidence type="ECO:0000256" key="1">
    <source>
        <dbReference type="SAM" id="MobiDB-lite"/>
    </source>
</evidence>
<keyword evidence="3" id="KW-1185">Reference proteome</keyword>
<dbReference type="AlphaFoldDB" id="A0A565BHR0"/>
<gene>
    <name evidence="2" type="ORF">ANE_LOCUS11616</name>
</gene>
<comment type="caution">
    <text evidence="2">The sequence shown here is derived from an EMBL/GenBank/DDBJ whole genome shotgun (WGS) entry which is preliminary data.</text>
</comment>